<accession>A0ABS8G0I4</accession>
<dbReference type="InterPro" id="IPR025110">
    <property type="entry name" value="AMP-bd_C"/>
</dbReference>
<feature type="domain" description="AMP-dependent synthetase/ligase" evidence="1">
    <location>
        <begin position="31"/>
        <end position="346"/>
    </location>
</feature>
<reference evidence="3 4" key="1">
    <citation type="submission" date="2021-10" db="EMBL/GenBank/DDBJ databases">
        <title>Anaerobic single-cell dispensing facilitates the cultivation of human gut bacteria.</title>
        <authorList>
            <person name="Afrizal A."/>
        </authorList>
    </citation>
    <scope>NUCLEOTIDE SEQUENCE [LARGE SCALE GENOMIC DNA]</scope>
    <source>
        <strain evidence="3 4">CLA-AA-H200</strain>
    </source>
</reference>
<dbReference type="Pfam" id="PF13193">
    <property type="entry name" value="AMP-binding_C"/>
    <property type="match status" value="1"/>
</dbReference>
<dbReference type="Proteomes" id="UP001198151">
    <property type="component" value="Unassembled WGS sequence"/>
</dbReference>
<dbReference type="PANTHER" id="PTHR45527:SF1">
    <property type="entry name" value="FATTY ACID SYNTHASE"/>
    <property type="match status" value="1"/>
</dbReference>
<evidence type="ECO:0000313" key="4">
    <source>
        <dbReference type="Proteomes" id="UP001198151"/>
    </source>
</evidence>
<dbReference type="EMBL" id="JAJEQX010000026">
    <property type="protein sequence ID" value="MCC2255394.1"/>
    <property type="molecule type" value="Genomic_DNA"/>
</dbReference>
<keyword evidence="4" id="KW-1185">Reference proteome</keyword>
<dbReference type="Pfam" id="PF00501">
    <property type="entry name" value="AMP-binding"/>
    <property type="match status" value="1"/>
</dbReference>
<dbReference type="InterPro" id="IPR042099">
    <property type="entry name" value="ANL_N_sf"/>
</dbReference>
<protein>
    <submittedName>
        <fullName evidence="3">Amino acid adenylation domain-containing protein</fullName>
    </submittedName>
</protein>
<evidence type="ECO:0000259" key="1">
    <source>
        <dbReference type="Pfam" id="PF00501"/>
    </source>
</evidence>
<evidence type="ECO:0000313" key="3">
    <source>
        <dbReference type="EMBL" id="MCC2255394.1"/>
    </source>
</evidence>
<dbReference type="InterPro" id="IPR045851">
    <property type="entry name" value="AMP-bd_C_sf"/>
</dbReference>
<sequence length="502" mass="56100">MEKQWSDILRENPKMFQDTTVVHLFRLAREYAPDHAALTADGSTLTYEELDRQSSRAAGALLELGAEPGEILAIETGRHREAVTAFLAAWKIGCACLFIDRDCPESRNRECLKECGVRHEITREFIRHAADTRPDPKEGTFREPRPEDLAVIVYTSGSTGKPKGVMLTQRNLAASVSNFDEIGLRSADRYGCFASMMFIAAVFDLAAALCAGAHLCLIPAGIRRHIGEVAQFYRENGITVTFLPPLMAMKYQEMDEESPLRILLVGSEPVRNLSPASYRIINVYASSECCAAVCLYTIRDRRKWYPIGRPVSSVKAYIMGEDGNPVPAGETGELWLSGEQIAGGYLNNPEATAEHFGTDPDAGIGSHAHLFRTGDLVALDPDGQMEYHGRMDDMVKIRGFRVELTGVEKWMNEYPGIEEACCVAFMDDGGTNILFGYYISQTEIDHEKLRAFLGQHVPYYMVPTGLIRRETFPRTRTGKVNRRGFEAPPEINDHRLAAERYR</sequence>
<dbReference type="Gene3D" id="3.30.300.30">
    <property type="match status" value="1"/>
</dbReference>
<dbReference type="InterPro" id="IPR020845">
    <property type="entry name" value="AMP-binding_CS"/>
</dbReference>
<dbReference type="CDD" id="cd05930">
    <property type="entry name" value="A_NRPS"/>
    <property type="match status" value="1"/>
</dbReference>
<proteinExistence type="predicted"/>
<dbReference type="PANTHER" id="PTHR45527">
    <property type="entry name" value="NONRIBOSOMAL PEPTIDE SYNTHETASE"/>
    <property type="match status" value="1"/>
</dbReference>
<evidence type="ECO:0000259" key="2">
    <source>
        <dbReference type="Pfam" id="PF13193"/>
    </source>
</evidence>
<dbReference type="RefSeq" id="WP_227708467.1">
    <property type="nucleotide sequence ID" value="NZ_JAJEQX010000026.1"/>
</dbReference>
<dbReference type="SUPFAM" id="SSF56801">
    <property type="entry name" value="Acetyl-CoA synthetase-like"/>
    <property type="match status" value="1"/>
</dbReference>
<dbReference type="Gene3D" id="3.40.50.12780">
    <property type="entry name" value="N-terminal domain of ligase-like"/>
    <property type="match status" value="1"/>
</dbReference>
<dbReference type="PRINTS" id="PR00154">
    <property type="entry name" value="AMPBINDING"/>
</dbReference>
<feature type="domain" description="AMP-binding enzyme C-terminal" evidence="2">
    <location>
        <begin position="407"/>
        <end position="479"/>
    </location>
</feature>
<dbReference type="PROSITE" id="PS00455">
    <property type="entry name" value="AMP_BINDING"/>
    <property type="match status" value="1"/>
</dbReference>
<dbReference type="InterPro" id="IPR020459">
    <property type="entry name" value="AMP-binding"/>
</dbReference>
<dbReference type="InterPro" id="IPR000873">
    <property type="entry name" value="AMP-dep_synth/lig_dom"/>
</dbReference>
<gene>
    <name evidence="3" type="ORF">LKD70_13375</name>
</gene>
<organism evidence="3 4">
    <name type="scientific">Ruminococcus turbiniformis</name>
    <dbReference type="NCBI Taxonomy" id="2881258"/>
    <lineage>
        <taxon>Bacteria</taxon>
        <taxon>Bacillati</taxon>
        <taxon>Bacillota</taxon>
        <taxon>Clostridia</taxon>
        <taxon>Eubacteriales</taxon>
        <taxon>Oscillospiraceae</taxon>
        <taxon>Ruminococcus</taxon>
    </lineage>
</organism>
<name>A0ABS8G0I4_9FIRM</name>
<comment type="caution">
    <text evidence="3">The sequence shown here is derived from an EMBL/GenBank/DDBJ whole genome shotgun (WGS) entry which is preliminary data.</text>
</comment>